<gene>
    <name evidence="7" type="ORF">CAL27_18160</name>
    <name evidence="6" type="ORF">CEG14_12945</name>
</gene>
<dbReference type="PANTHER" id="PTHR30126:SF2">
    <property type="entry name" value="HTH-TYPE TRANSCRIPTIONAL REGULATOR YJIE"/>
    <property type="match status" value="1"/>
</dbReference>
<evidence type="ECO:0000313" key="8">
    <source>
        <dbReference type="Proteomes" id="UP000216354"/>
    </source>
</evidence>
<comment type="caution">
    <text evidence="6">The sequence shown here is derived from an EMBL/GenBank/DDBJ whole genome shotgun (WGS) entry which is preliminary data.</text>
</comment>
<feature type="domain" description="HTH lysR-type" evidence="5">
    <location>
        <begin position="1"/>
        <end position="58"/>
    </location>
</feature>
<evidence type="ECO:0000313" key="9">
    <source>
        <dbReference type="Proteomes" id="UP000217005"/>
    </source>
</evidence>
<dbReference type="PROSITE" id="PS50931">
    <property type="entry name" value="HTH_LYSR"/>
    <property type="match status" value="1"/>
</dbReference>
<reference evidence="7 8" key="1">
    <citation type="submission" date="2017-05" db="EMBL/GenBank/DDBJ databases">
        <title>Complete and WGS of Bordetella genogroups.</title>
        <authorList>
            <person name="Spilker T."/>
            <person name="Lipuma J."/>
        </authorList>
    </citation>
    <scope>NUCLEOTIDE SEQUENCE [LARGE SCALE GENOMIC DNA]</scope>
    <source>
        <strain evidence="7 8">AU9795</strain>
    </source>
</reference>
<keyword evidence="4" id="KW-0804">Transcription</keyword>
<protein>
    <recommendedName>
        <fullName evidence="5">HTH lysR-type domain-containing protein</fullName>
    </recommendedName>
</protein>
<proteinExistence type="inferred from homology"/>
<dbReference type="EMBL" id="NEVL01000003">
    <property type="protein sequence ID" value="OZI35944.1"/>
    <property type="molecule type" value="Genomic_DNA"/>
</dbReference>
<evidence type="ECO:0000256" key="3">
    <source>
        <dbReference type="ARBA" id="ARBA00023125"/>
    </source>
</evidence>
<evidence type="ECO:0000313" key="6">
    <source>
        <dbReference type="EMBL" id="OZI35944.1"/>
    </source>
</evidence>
<dbReference type="Pfam" id="PF03466">
    <property type="entry name" value="LysR_substrate"/>
    <property type="match status" value="1"/>
</dbReference>
<dbReference type="SUPFAM" id="SSF53850">
    <property type="entry name" value="Periplasmic binding protein-like II"/>
    <property type="match status" value="1"/>
</dbReference>
<dbReference type="SUPFAM" id="SSF46785">
    <property type="entry name" value="Winged helix' DNA-binding domain"/>
    <property type="match status" value="1"/>
</dbReference>
<dbReference type="InterPro" id="IPR036388">
    <property type="entry name" value="WH-like_DNA-bd_sf"/>
</dbReference>
<dbReference type="EMBL" id="NEVR01000004">
    <property type="protein sequence ID" value="OZI58612.1"/>
    <property type="molecule type" value="Genomic_DNA"/>
</dbReference>
<keyword evidence="8" id="KW-1185">Reference proteome</keyword>
<dbReference type="GO" id="GO:0000976">
    <property type="term" value="F:transcription cis-regulatory region binding"/>
    <property type="evidence" value="ECO:0007669"/>
    <property type="project" value="TreeGrafter"/>
</dbReference>
<dbReference type="CDD" id="cd05466">
    <property type="entry name" value="PBP2_LTTR_substrate"/>
    <property type="match status" value="1"/>
</dbReference>
<dbReference type="RefSeq" id="WP_094826752.1">
    <property type="nucleotide sequence ID" value="NZ_NEVL01000003.1"/>
</dbReference>
<dbReference type="OrthoDB" id="8715249at2"/>
<dbReference type="GO" id="GO:0003700">
    <property type="term" value="F:DNA-binding transcription factor activity"/>
    <property type="evidence" value="ECO:0007669"/>
    <property type="project" value="InterPro"/>
</dbReference>
<dbReference type="Pfam" id="PF00126">
    <property type="entry name" value="HTH_1"/>
    <property type="match status" value="1"/>
</dbReference>
<dbReference type="InterPro" id="IPR000847">
    <property type="entry name" value="LysR_HTH_N"/>
</dbReference>
<dbReference type="Gene3D" id="1.10.10.10">
    <property type="entry name" value="Winged helix-like DNA-binding domain superfamily/Winged helix DNA-binding domain"/>
    <property type="match status" value="1"/>
</dbReference>
<evidence type="ECO:0000256" key="1">
    <source>
        <dbReference type="ARBA" id="ARBA00009437"/>
    </source>
</evidence>
<comment type="similarity">
    <text evidence="1">Belongs to the LysR transcriptional regulatory family.</text>
</comment>
<evidence type="ECO:0000313" key="7">
    <source>
        <dbReference type="EMBL" id="OZI58612.1"/>
    </source>
</evidence>
<evidence type="ECO:0000259" key="5">
    <source>
        <dbReference type="PROSITE" id="PS50931"/>
    </source>
</evidence>
<name>A0A261SEX1_9BORD</name>
<dbReference type="Proteomes" id="UP000217005">
    <property type="component" value="Unassembled WGS sequence"/>
</dbReference>
<organism evidence="6 9">
    <name type="scientific">Bordetella genomosp. 1</name>
    <dbReference type="NCBI Taxonomy" id="1395607"/>
    <lineage>
        <taxon>Bacteria</taxon>
        <taxon>Pseudomonadati</taxon>
        <taxon>Pseudomonadota</taxon>
        <taxon>Betaproteobacteria</taxon>
        <taxon>Burkholderiales</taxon>
        <taxon>Alcaligenaceae</taxon>
        <taxon>Bordetella</taxon>
    </lineage>
</organism>
<dbReference type="Gene3D" id="3.40.190.10">
    <property type="entry name" value="Periplasmic binding protein-like II"/>
    <property type="match status" value="2"/>
</dbReference>
<sequence>MHLKLLEDFVALSKSQSLFRAAESRNVTHPAFGRRIRALEEWAGVPLVERGPQHTQLNASGRVLLSAAIEVLDILNETRATLQRPEQARARRVSIASGRTLAHLVLPDLMQRMQHGVPPFQVKVVTTTLNYGIDMLVDGEVDMLLCHAHEPIYEKIDNPAFKYRRVGADTLVAVSAPVAPGHPRYVVPRLRSDAPVPFLDYSASMSLGKIMRAGLKGICNTAQLNTVYESDLADAILATARQGTGLAWLPHTLVEQDLRAGTLVRADNAVNDIAMEIRLYVAADNPRALVRQLWSELERGVG</sequence>
<evidence type="ECO:0000256" key="2">
    <source>
        <dbReference type="ARBA" id="ARBA00023015"/>
    </source>
</evidence>
<keyword evidence="2" id="KW-0805">Transcription regulation</keyword>
<dbReference type="PANTHER" id="PTHR30126">
    <property type="entry name" value="HTH-TYPE TRANSCRIPTIONAL REGULATOR"/>
    <property type="match status" value="1"/>
</dbReference>
<keyword evidence="3" id="KW-0238">DNA-binding</keyword>
<dbReference type="InterPro" id="IPR036390">
    <property type="entry name" value="WH_DNA-bd_sf"/>
</dbReference>
<accession>A0A261SEX1</accession>
<evidence type="ECO:0000256" key="4">
    <source>
        <dbReference type="ARBA" id="ARBA00023163"/>
    </source>
</evidence>
<reference evidence="6 9" key="2">
    <citation type="submission" date="2017-05" db="EMBL/GenBank/DDBJ databases">
        <title>Complete and WGS of Bordetella genogroups.</title>
        <authorList>
            <person name="Spilker T."/>
            <person name="LiPuma J."/>
        </authorList>
    </citation>
    <scope>NUCLEOTIDE SEQUENCE [LARGE SCALE GENOMIC DNA]</scope>
    <source>
        <strain evidence="6 9">AU17610</strain>
    </source>
</reference>
<dbReference type="AlphaFoldDB" id="A0A261SEX1"/>
<dbReference type="InterPro" id="IPR005119">
    <property type="entry name" value="LysR_subst-bd"/>
</dbReference>
<dbReference type="Proteomes" id="UP000216354">
    <property type="component" value="Unassembled WGS sequence"/>
</dbReference>